<dbReference type="Gene3D" id="3.40.50.300">
    <property type="entry name" value="P-loop containing nucleotide triphosphate hydrolases"/>
    <property type="match status" value="1"/>
</dbReference>
<comment type="caution">
    <text evidence="1">The sequence shown here is derived from an EMBL/GenBank/DDBJ whole genome shotgun (WGS) entry which is preliminary data.</text>
</comment>
<dbReference type="PANTHER" id="PTHR37807:SF3">
    <property type="entry name" value="OS07G0160300 PROTEIN"/>
    <property type="match status" value="1"/>
</dbReference>
<dbReference type="Pfam" id="PF13671">
    <property type="entry name" value="AAA_33"/>
    <property type="match status" value="1"/>
</dbReference>
<evidence type="ECO:0000313" key="2">
    <source>
        <dbReference type="Proteomes" id="UP000050509"/>
    </source>
</evidence>
<name>A0A0P9HHE8_9CHLR</name>
<dbReference type="Proteomes" id="UP000050509">
    <property type="component" value="Unassembled WGS sequence"/>
</dbReference>
<dbReference type="PATRIC" id="fig|186479.3.peg.10565"/>
<proteinExistence type="predicted"/>
<evidence type="ECO:0008006" key="3">
    <source>
        <dbReference type="Google" id="ProtNLM"/>
    </source>
</evidence>
<keyword evidence="2" id="KW-1185">Reference proteome</keyword>
<protein>
    <recommendedName>
        <fullName evidence="3">Kinase</fullName>
    </recommendedName>
</protein>
<reference evidence="1 2" key="1">
    <citation type="submission" date="2015-09" db="EMBL/GenBank/DDBJ databases">
        <title>Draft genome sequence of Kouleothrix aurantiaca JCM 19913.</title>
        <authorList>
            <person name="Hemp J."/>
        </authorList>
    </citation>
    <scope>NUCLEOTIDE SEQUENCE [LARGE SCALE GENOMIC DNA]</scope>
    <source>
        <strain evidence="1 2">COM-B</strain>
    </source>
</reference>
<dbReference type="SUPFAM" id="SSF52540">
    <property type="entry name" value="P-loop containing nucleoside triphosphate hydrolases"/>
    <property type="match status" value="1"/>
</dbReference>
<dbReference type="PANTHER" id="PTHR37807">
    <property type="entry name" value="OS07G0160300 PROTEIN"/>
    <property type="match status" value="1"/>
</dbReference>
<dbReference type="AlphaFoldDB" id="A0A0P9HHE8"/>
<organism evidence="1 2">
    <name type="scientific">Kouleothrix aurantiaca</name>
    <dbReference type="NCBI Taxonomy" id="186479"/>
    <lineage>
        <taxon>Bacteria</taxon>
        <taxon>Bacillati</taxon>
        <taxon>Chloroflexota</taxon>
        <taxon>Chloroflexia</taxon>
        <taxon>Chloroflexales</taxon>
        <taxon>Roseiflexineae</taxon>
        <taxon>Roseiflexaceae</taxon>
        <taxon>Kouleothrix</taxon>
    </lineage>
</organism>
<gene>
    <name evidence="1" type="ORF">SE17_04915</name>
</gene>
<accession>A0A0P9HHE8</accession>
<sequence length="158" mass="17310">MTPLLIIISGPPCAGKTTLARQLEQQHHALRLTPDEWHIALFGNDLADPAHDARHTTVEALMWGVAARALALGTNVILDFGFWARAERDDFRARAARLGAACVVHALVLPKAELLARLGARNAALPPGTFYISPTYMHQWYAIFQPPSADELDTPPQT</sequence>
<dbReference type="InterPro" id="IPR027417">
    <property type="entry name" value="P-loop_NTPase"/>
</dbReference>
<dbReference type="EMBL" id="LJCR01000087">
    <property type="protein sequence ID" value="KPV54248.1"/>
    <property type="molecule type" value="Genomic_DNA"/>
</dbReference>
<evidence type="ECO:0000313" key="1">
    <source>
        <dbReference type="EMBL" id="KPV54248.1"/>
    </source>
</evidence>